<name>A0A7W8UC02_9HYPH</name>
<reference evidence="2 3" key="1">
    <citation type="submission" date="2020-08" db="EMBL/GenBank/DDBJ databases">
        <title>Genomic Encyclopedia of Type Strains, Phase IV (KMG-V): Genome sequencing to study the core and pangenomes of soil and plant-associated prokaryotes.</title>
        <authorList>
            <person name="Whitman W."/>
        </authorList>
    </citation>
    <scope>NUCLEOTIDE SEQUENCE [LARGE SCALE GENOMIC DNA]</scope>
    <source>
        <strain evidence="2 3">SEMIA 4084</strain>
    </source>
</reference>
<dbReference type="EMBL" id="JACHBK010000007">
    <property type="protein sequence ID" value="MBB5536518.1"/>
    <property type="molecule type" value="Genomic_DNA"/>
</dbReference>
<dbReference type="AlphaFoldDB" id="A0A7W8UC02"/>
<proteinExistence type="predicted"/>
<comment type="caution">
    <text evidence="2">The sequence shown here is derived from an EMBL/GenBank/DDBJ whole genome shotgun (WGS) entry which is preliminary data.</text>
</comment>
<evidence type="ECO:0000256" key="1">
    <source>
        <dbReference type="SAM" id="Phobius"/>
    </source>
</evidence>
<accession>A0A7W8UC02</accession>
<keyword evidence="1" id="KW-1133">Transmembrane helix</keyword>
<keyword evidence="1" id="KW-0472">Membrane</keyword>
<keyword evidence="1" id="KW-0812">Transmembrane</keyword>
<gene>
    <name evidence="2" type="ORF">GGD55_003229</name>
</gene>
<organism evidence="2 3">
    <name type="scientific">Rhizobium giardinii</name>
    <dbReference type="NCBI Taxonomy" id="56731"/>
    <lineage>
        <taxon>Bacteria</taxon>
        <taxon>Pseudomonadati</taxon>
        <taxon>Pseudomonadota</taxon>
        <taxon>Alphaproteobacteria</taxon>
        <taxon>Hyphomicrobiales</taxon>
        <taxon>Rhizobiaceae</taxon>
        <taxon>Rhizobium/Agrobacterium group</taxon>
        <taxon>Rhizobium</taxon>
    </lineage>
</organism>
<dbReference type="Proteomes" id="UP000585507">
    <property type="component" value="Unassembled WGS sequence"/>
</dbReference>
<sequence>MQMTMRAVVFVIVGSILSILLIKYVRNDLNTSVPMMDPAAATEPT</sequence>
<feature type="transmembrane region" description="Helical" evidence="1">
    <location>
        <begin position="7"/>
        <end position="25"/>
    </location>
</feature>
<dbReference type="RefSeq" id="WP_018328227.1">
    <property type="nucleotide sequence ID" value="NZ_JACHBK010000007.1"/>
</dbReference>
<keyword evidence="3" id="KW-1185">Reference proteome</keyword>
<evidence type="ECO:0000313" key="3">
    <source>
        <dbReference type="Proteomes" id="UP000585507"/>
    </source>
</evidence>
<evidence type="ECO:0000313" key="2">
    <source>
        <dbReference type="EMBL" id="MBB5536518.1"/>
    </source>
</evidence>
<protein>
    <submittedName>
        <fullName evidence="2">Uncharacterized protein</fullName>
    </submittedName>
</protein>